<dbReference type="SUPFAM" id="SSF53955">
    <property type="entry name" value="Lysozyme-like"/>
    <property type="match status" value="1"/>
</dbReference>
<keyword evidence="2 4" id="KW-0081">Bacteriolytic enzyme</keyword>
<accession>A0ABT6YWD3</accession>
<keyword evidence="7" id="KW-1185">Reference proteome</keyword>
<protein>
    <recommendedName>
        <fullName evidence="4">Lysozyme</fullName>
        <ecNumber evidence="4">3.2.1.17</ecNumber>
    </recommendedName>
</protein>
<gene>
    <name evidence="6" type="ORF">QM481_01570</name>
</gene>
<dbReference type="RefSeq" id="WP_283380392.1">
    <property type="nucleotide sequence ID" value="NZ_JASHIE010000001.1"/>
</dbReference>
<organism evidence="6 7">
    <name type="scientific">Flectobacillus rivi</name>
    <dbReference type="NCBI Taxonomy" id="2984209"/>
    <lineage>
        <taxon>Bacteria</taxon>
        <taxon>Pseudomonadati</taxon>
        <taxon>Bacteroidota</taxon>
        <taxon>Cytophagia</taxon>
        <taxon>Cytophagales</taxon>
        <taxon>Flectobacillaceae</taxon>
        <taxon>Flectobacillus</taxon>
    </lineage>
</organism>
<dbReference type="InterPro" id="IPR033907">
    <property type="entry name" value="Endolysin_autolysin"/>
</dbReference>
<comment type="caution">
    <text evidence="6">The sequence shown here is derived from an EMBL/GenBank/DDBJ whole genome shotgun (WGS) entry which is preliminary data.</text>
</comment>
<proteinExistence type="inferred from homology"/>
<name>A0ABT6YWD3_9BACT</name>
<sequence>MAEIYAAYNLALTVADSLAPEISETINNVGEFIQKLKNDVSNYVGGIQDAKKMKANFKFAEKYAETLLKDPTLPDSTRQKLSHTYQTALETKDFFCNGTDCNTTSKDGKGPNIIEELITPLCEQNKAKLLALNEALEQAQQMIAEKETELIVAGSSITCGCSGLDDILTFDRDCKNVILALEKLKKSIATKAMLHKFEASITAIGQIKIGDVCIDKVYIHAQESPSFEVLLSSKKKTTMGVEFDVSNSTNKFKIDIQDTEAKDVKIDAVWKYLGNSSIDPNLPVDVTLLTLSTKGETFLKKQEAVITHVYNDAKGGRSKYCDEHEGHSTSEWFCEKSNHYYNEILGKPTIGLGHLITSQDELDLYCSQTLSIDDCMKLFREKDLPRYETPLKNAVDVKLTQYQYDALVSFVFNTGSGGLRDRGLFKKLINKGIFDEDKIRKEFEKWHQPTIVIPRRDDETELFINGKYTFRGIEIN</sequence>
<dbReference type="Proteomes" id="UP001225761">
    <property type="component" value="Unassembled WGS sequence"/>
</dbReference>
<evidence type="ECO:0000256" key="3">
    <source>
        <dbReference type="ARBA" id="ARBA00023200"/>
    </source>
</evidence>
<evidence type="ECO:0000256" key="4">
    <source>
        <dbReference type="RuleBase" id="RU003788"/>
    </source>
</evidence>
<dbReference type="CDD" id="cd00737">
    <property type="entry name" value="lyz_endolysin_autolysin"/>
    <property type="match status" value="1"/>
</dbReference>
<dbReference type="EMBL" id="JASHIE010000001">
    <property type="protein sequence ID" value="MDI9873196.1"/>
    <property type="molecule type" value="Genomic_DNA"/>
</dbReference>
<dbReference type="Pfam" id="PF00959">
    <property type="entry name" value="Phage_lysozyme"/>
    <property type="match status" value="1"/>
</dbReference>
<dbReference type="InterPro" id="IPR023346">
    <property type="entry name" value="Lysozyme-like_dom_sf"/>
</dbReference>
<evidence type="ECO:0000256" key="5">
    <source>
        <dbReference type="SAM" id="Coils"/>
    </source>
</evidence>
<dbReference type="InterPro" id="IPR051018">
    <property type="entry name" value="Bacteriophage_GH24"/>
</dbReference>
<keyword evidence="5" id="KW-0175">Coiled coil</keyword>
<keyword evidence="4" id="KW-0326">Glycosidase</keyword>
<dbReference type="InterPro" id="IPR023347">
    <property type="entry name" value="Lysozyme_dom_sf"/>
</dbReference>
<dbReference type="EC" id="3.2.1.17" evidence="4"/>
<keyword evidence="3" id="KW-1035">Host cytoplasm</keyword>
<evidence type="ECO:0000256" key="1">
    <source>
        <dbReference type="ARBA" id="ARBA00022529"/>
    </source>
</evidence>
<evidence type="ECO:0000256" key="2">
    <source>
        <dbReference type="ARBA" id="ARBA00022638"/>
    </source>
</evidence>
<comment type="similarity">
    <text evidence="4">Belongs to the glycosyl hydrolase 24 family.</text>
</comment>
<evidence type="ECO:0000313" key="6">
    <source>
        <dbReference type="EMBL" id="MDI9873196.1"/>
    </source>
</evidence>
<dbReference type="InterPro" id="IPR002196">
    <property type="entry name" value="Glyco_hydro_24"/>
</dbReference>
<dbReference type="PANTHER" id="PTHR38107:SF3">
    <property type="entry name" value="LYSOZYME RRRD-RELATED"/>
    <property type="match status" value="1"/>
</dbReference>
<dbReference type="PANTHER" id="PTHR38107">
    <property type="match status" value="1"/>
</dbReference>
<keyword evidence="4" id="KW-0378">Hydrolase</keyword>
<comment type="catalytic activity">
    <reaction evidence="4">
        <text>Hydrolysis of (1-&gt;4)-beta-linkages between N-acetylmuramic acid and N-acetyl-D-glucosamine residues in a peptidoglycan and between N-acetyl-D-glucosamine residues in chitodextrins.</text>
        <dbReference type="EC" id="3.2.1.17"/>
    </reaction>
</comment>
<dbReference type="Gene3D" id="1.10.530.40">
    <property type="match status" value="1"/>
</dbReference>
<keyword evidence="1 4" id="KW-0929">Antimicrobial</keyword>
<reference evidence="6 7" key="1">
    <citation type="submission" date="2023-05" db="EMBL/GenBank/DDBJ databases">
        <title>Novel species of genus Flectobacillus isolated from stream in China.</title>
        <authorList>
            <person name="Lu H."/>
        </authorList>
    </citation>
    <scope>NUCLEOTIDE SEQUENCE [LARGE SCALE GENOMIC DNA]</scope>
    <source>
        <strain evidence="6 7">LFS242W</strain>
    </source>
</reference>
<feature type="coiled-coil region" evidence="5">
    <location>
        <begin position="122"/>
        <end position="149"/>
    </location>
</feature>
<evidence type="ECO:0000313" key="7">
    <source>
        <dbReference type="Proteomes" id="UP001225761"/>
    </source>
</evidence>